<protein>
    <submittedName>
        <fullName evidence="2">Uncharacterized protein</fullName>
    </submittedName>
</protein>
<keyword evidence="1" id="KW-1133">Transmembrane helix</keyword>
<reference evidence="2 3" key="1">
    <citation type="submission" date="2021-01" db="EMBL/GenBank/DDBJ databases">
        <title>Tumebacillus sp. strain ITR2 16S ribosomal RNA gene Genome sequencing and assembly.</title>
        <authorList>
            <person name="Kang M."/>
        </authorList>
    </citation>
    <scope>NUCLEOTIDE SEQUENCE [LARGE SCALE GENOMIC DNA]</scope>
    <source>
        <strain evidence="2 3">ITR2</strain>
    </source>
</reference>
<name>A0ABS1JGT7_9BACL</name>
<evidence type="ECO:0000313" key="2">
    <source>
        <dbReference type="EMBL" id="MBL0389496.1"/>
    </source>
</evidence>
<gene>
    <name evidence="2" type="ORF">JJB07_23415</name>
</gene>
<comment type="caution">
    <text evidence="2">The sequence shown here is derived from an EMBL/GenBank/DDBJ whole genome shotgun (WGS) entry which is preliminary data.</text>
</comment>
<accession>A0ABS1JGT7</accession>
<keyword evidence="3" id="KW-1185">Reference proteome</keyword>
<feature type="transmembrane region" description="Helical" evidence="1">
    <location>
        <begin position="31"/>
        <end position="49"/>
    </location>
</feature>
<feature type="transmembrane region" description="Helical" evidence="1">
    <location>
        <begin position="6"/>
        <end position="22"/>
    </location>
</feature>
<organism evidence="2 3">
    <name type="scientific">Tumebacillus amylolyticus</name>
    <dbReference type="NCBI Taxonomy" id="2801339"/>
    <lineage>
        <taxon>Bacteria</taxon>
        <taxon>Bacillati</taxon>
        <taxon>Bacillota</taxon>
        <taxon>Bacilli</taxon>
        <taxon>Bacillales</taxon>
        <taxon>Alicyclobacillaceae</taxon>
        <taxon>Tumebacillus</taxon>
    </lineage>
</organism>
<proteinExistence type="predicted"/>
<keyword evidence="1" id="KW-0812">Transmembrane</keyword>
<keyword evidence="1" id="KW-0472">Membrane</keyword>
<sequence length="76" mass="8731">MTEIVFLFLLLGGISFWQLRIMRRLHFRREMICYCLLTGGAMLIGYMLLDGVEIPSPAGPLQKVFEPVGEWVFPPD</sequence>
<dbReference type="RefSeq" id="WP_201638487.1">
    <property type="nucleotide sequence ID" value="NZ_JAEQNB010000018.1"/>
</dbReference>
<evidence type="ECO:0000313" key="3">
    <source>
        <dbReference type="Proteomes" id="UP000602284"/>
    </source>
</evidence>
<dbReference type="EMBL" id="JAEQNB010000018">
    <property type="protein sequence ID" value="MBL0389496.1"/>
    <property type="molecule type" value="Genomic_DNA"/>
</dbReference>
<dbReference type="Proteomes" id="UP000602284">
    <property type="component" value="Unassembled WGS sequence"/>
</dbReference>
<evidence type="ECO:0000256" key="1">
    <source>
        <dbReference type="SAM" id="Phobius"/>
    </source>
</evidence>